<sequence length="569" mass="60984">MTTKHKLSVDQVIIERMSDGTVLGDWLAGLPAGPELAAALDSADPRSVPNGSIIQYLQACDRQLAHTEALRLAAIASVLERDTDAGADSVARLPEPDRFAPDEVRAALALTPRRAVVESEFAHDVCRALPAVHAEMLAGLVDRSRALVFAQHLAGLPGDLVAKVLGALLPEAPGLATGQLRARILKIILAGDPERARVTYEQALAGRAVVGYLNPDGTATITASGLPPDEAAAATERIAQLARAAKRAGHPGPVDQLRADIYLRLLDGRFHHLTRTEMIAALLAEVPPADTAETENSASARPDGGEPEDGWPGDLEPAAPPRPATRVGGHPGPVAGIEVRARLDSLAGVNELPGELPGWGPILASVTRRAVARQHRGQWRWVITDHDGYLITEGLTRHRPSTGPPTHHADGGIVELAIPATALARLTKDPPPEWAAVINDIATQCAHTRGDPKARLDNAPERRFPGTALRRHVQIRDRTCSAPGCRRPATQSEQDHTHGHQHGGATTRANLGPACHHDHQLKHDGGWRVAQPRPGRFTWTSPLGRRYHTRGERITEPEPPQPEPEPPPF</sequence>
<feature type="compositionally biased region" description="Pro residues" evidence="1">
    <location>
        <begin position="557"/>
        <end position="569"/>
    </location>
</feature>
<evidence type="ECO:0000259" key="2">
    <source>
        <dbReference type="SMART" id="SM00507"/>
    </source>
</evidence>
<dbReference type="Proteomes" id="UP001428817">
    <property type="component" value="Unassembled WGS sequence"/>
</dbReference>
<organism evidence="3 4">
    <name type="scientific">Pseudonocardia eucalypti</name>
    <dbReference type="NCBI Taxonomy" id="648755"/>
    <lineage>
        <taxon>Bacteria</taxon>
        <taxon>Bacillati</taxon>
        <taxon>Actinomycetota</taxon>
        <taxon>Actinomycetes</taxon>
        <taxon>Pseudonocardiales</taxon>
        <taxon>Pseudonocardiaceae</taxon>
        <taxon>Pseudonocardia</taxon>
    </lineage>
</organism>
<feature type="compositionally biased region" description="Basic and acidic residues" evidence="1">
    <location>
        <begin position="515"/>
        <end position="526"/>
    </location>
</feature>
<keyword evidence="4" id="KW-1185">Reference proteome</keyword>
<protein>
    <recommendedName>
        <fullName evidence="2">HNH nuclease domain-containing protein</fullName>
    </recommendedName>
</protein>
<evidence type="ECO:0000313" key="3">
    <source>
        <dbReference type="EMBL" id="GAA5148305.1"/>
    </source>
</evidence>
<feature type="region of interest" description="Disordered" evidence="1">
    <location>
        <begin position="480"/>
        <end position="569"/>
    </location>
</feature>
<feature type="region of interest" description="Disordered" evidence="1">
    <location>
        <begin position="289"/>
        <end position="331"/>
    </location>
</feature>
<accession>A0ABP9PKW8</accession>
<gene>
    <name evidence="3" type="ORF">GCM10023321_10370</name>
</gene>
<evidence type="ECO:0000313" key="4">
    <source>
        <dbReference type="Proteomes" id="UP001428817"/>
    </source>
</evidence>
<feature type="domain" description="HNH nuclease" evidence="2">
    <location>
        <begin position="468"/>
        <end position="520"/>
    </location>
</feature>
<dbReference type="SMART" id="SM00507">
    <property type="entry name" value="HNHc"/>
    <property type="match status" value="1"/>
</dbReference>
<name>A0ABP9PKW8_9PSEU</name>
<evidence type="ECO:0000256" key="1">
    <source>
        <dbReference type="SAM" id="MobiDB-lite"/>
    </source>
</evidence>
<dbReference type="CDD" id="cd00085">
    <property type="entry name" value="HNHc"/>
    <property type="match status" value="1"/>
</dbReference>
<proteinExistence type="predicted"/>
<dbReference type="InterPro" id="IPR003615">
    <property type="entry name" value="HNH_nuc"/>
</dbReference>
<reference evidence="4" key="1">
    <citation type="journal article" date="2019" name="Int. J. Syst. Evol. Microbiol.">
        <title>The Global Catalogue of Microorganisms (GCM) 10K type strain sequencing project: providing services to taxonomists for standard genome sequencing and annotation.</title>
        <authorList>
            <consortium name="The Broad Institute Genomics Platform"/>
            <consortium name="The Broad Institute Genome Sequencing Center for Infectious Disease"/>
            <person name="Wu L."/>
            <person name="Ma J."/>
        </authorList>
    </citation>
    <scope>NUCLEOTIDE SEQUENCE [LARGE SCALE GENOMIC DNA]</scope>
    <source>
        <strain evidence="4">JCM 18303</strain>
    </source>
</reference>
<dbReference type="EMBL" id="BAABJP010000004">
    <property type="protein sequence ID" value="GAA5148305.1"/>
    <property type="molecule type" value="Genomic_DNA"/>
</dbReference>
<comment type="caution">
    <text evidence="3">The sequence shown here is derived from an EMBL/GenBank/DDBJ whole genome shotgun (WGS) entry which is preliminary data.</text>
</comment>